<dbReference type="SUPFAM" id="SSF56300">
    <property type="entry name" value="Metallo-dependent phosphatases"/>
    <property type="match status" value="1"/>
</dbReference>
<dbReference type="Proteomes" id="UP000177486">
    <property type="component" value="Unassembled WGS sequence"/>
</dbReference>
<evidence type="ECO:0000313" key="4">
    <source>
        <dbReference type="EMBL" id="OGZ30089.1"/>
    </source>
</evidence>
<evidence type="ECO:0000256" key="1">
    <source>
        <dbReference type="ARBA" id="ARBA00008950"/>
    </source>
</evidence>
<dbReference type="InterPro" id="IPR011152">
    <property type="entry name" value="Pesterase_MJ0912"/>
</dbReference>
<dbReference type="InterPro" id="IPR029052">
    <property type="entry name" value="Metallo-depent_PP-like"/>
</dbReference>
<dbReference type="Pfam" id="PF12850">
    <property type="entry name" value="Metallophos_2"/>
    <property type="match status" value="1"/>
</dbReference>
<feature type="domain" description="Calcineurin-like phosphoesterase" evidence="3">
    <location>
        <begin position="1"/>
        <end position="196"/>
    </location>
</feature>
<dbReference type="PIRSF" id="PIRSF000883">
    <property type="entry name" value="Pesterase_MJ0912"/>
    <property type="match status" value="1"/>
</dbReference>
<dbReference type="AlphaFoldDB" id="A0A1G2EWB0"/>
<dbReference type="EC" id="3.1.4.-" evidence="2"/>
<evidence type="ECO:0000259" key="3">
    <source>
        <dbReference type="Pfam" id="PF12850"/>
    </source>
</evidence>
<comment type="similarity">
    <text evidence="1 2">Belongs to the metallophosphoesterase superfamily. YfcE family.</text>
</comment>
<name>A0A1G2EWB0_9BACT</name>
<evidence type="ECO:0000313" key="5">
    <source>
        <dbReference type="Proteomes" id="UP000177486"/>
    </source>
</evidence>
<dbReference type="PANTHER" id="PTHR42850:SF2">
    <property type="entry name" value="BLL5683 PROTEIN"/>
    <property type="match status" value="1"/>
</dbReference>
<reference evidence="4 5" key="1">
    <citation type="journal article" date="2016" name="Nat. Commun.">
        <title>Thousands of microbial genomes shed light on interconnected biogeochemical processes in an aquifer system.</title>
        <authorList>
            <person name="Anantharaman K."/>
            <person name="Brown C.T."/>
            <person name="Hug L.A."/>
            <person name="Sharon I."/>
            <person name="Castelle C.J."/>
            <person name="Probst A.J."/>
            <person name="Thomas B.C."/>
            <person name="Singh A."/>
            <person name="Wilkins M.J."/>
            <person name="Karaoz U."/>
            <person name="Brodie E.L."/>
            <person name="Williams K.H."/>
            <person name="Hubbard S.S."/>
            <person name="Banfield J.F."/>
        </authorList>
    </citation>
    <scope>NUCLEOTIDE SEQUENCE [LARGE SCALE GENOMIC DNA]</scope>
</reference>
<sequence length="238" mass="27147">MKTAILSDFHGNATALSGVLKEIKKEGLTKIFITGDFIGYYYQPDKIFKLLRSWEWEGVIGNHDAILRDFISGKNNQMDTYRTSYGRALDVAIKKLSKKDKQLLISLPERREITIDGKKILLCHGSPWRNDEYLYHDSPAEIFEKIASLGYDFVILGHTHHPLLKKVGRCIIVNPGSVGQPRDEGSNSSWAVADFATGVVDFRRTRFDPSKVIKEAEMYDPGLNYLKEVLTRKKIYYA</sequence>
<keyword evidence="2" id="KW-0479">Metal-binding</keyword>
<organism evidence="4 5">
    <name type="scientific">Candidatus Niyogibacteria bacterium RIFCSPLOWO2_01_FULL_45_48</name>
    <dbReference type="NCBI Taxonomy" id="1801724"/>
    <lineage>
        <taxon>Bacteria</taxon>
        <taxon>Candidatus Niyogiibacteriota</taxon>
    </lineage>
</organism>
<protein>
    <recommendedName>
        <fullName evidence="2">Phosphoesterase</fullName>
        <ecNumber evidence="2">3.1.4.-</ecNumber>
    </recommendedName>
</protein>
<dbReference type="InterPro" id="IPR000979">
    <property type="entry name" value="Phosphodiesterase_MJ0936/Vps29"/>
</dbReference>
<dbReference type="GO" id="GO:0016791">
    <property type="term" value="F:phosphatase activity"/>
    <property type="evidence" value="ECO:0007669"/>
    <property type="project" value="TreeGrafter"/>
</dbReference>
<evidence type="ECO:0000256" key="2">
    <source>
        <dbReference type="RuleBase" id="RU362039"/>
    </source>
</evidence>
<dbReference type="GO" id="GO:0005737">
    <property type="term" value="C:cytoplasm"/>
    <property type="evidence" value="ECO:0007669"/>
    <property type="project" value="TreeGrafter"/>
</dbReference>
<dbReference type="GO" id="GO:0046872">
    <property type="term" value="F:metal ion binding"/>
    <property type="evidence" value="ECO:0007669"/>
    <property type="project" value="UniProtKB-KW"/>
</dbReference>
<dbReference type="EMBL" id="MHMQ01000026">
    <property type="protein sequence ID" value="OGZ30089.1"/>
    <property type="molecule type" value="Genomic_DNA"/>
</dbReference>
<dbReference type="InterPro" id="IPR050126">
    <property type="entry name" value="Ap4A_hydrolase"/>
</dbReference>
<comment type="cofactor">
    <cofactor evidence="2">
        <name>a divalent metal cation</name>
        <dbReference type="ChEBI" id="CHEBI:60240"/>
    </cofactor>
</comment>
<proteinExistence type="inferred from homology"/>
<dbReference type="Gene3D" id="3.60.21.10">
    <property type="match status" value="1"/>
</dbReference>
<dbReference type="NCBIfam" id="TIGR00040">
    <property type="entry name" value="yfcE"/>
    <property type="match status" value="1"/>
</dbReference>
<comment type="caution">
    <text evidence="4">The sequence shown here is derived from an EMBL/GenBank/DDBJ whole genome shotgun (WGS) entry which is preliminary data.</text>
</comment>
<dbReference type="PANTHER" id="PTHR42850">
    <property type="entry name" value="METALLOPHOSPHOESTERASE"/>
    <property type="match status" value="1"/>
</dbReference>
<accession>A0A1G2EWB0</accession>
<gene>
    <name evidence="4" type="ORF">A2931_04250</name>
</gene>
<dbReference type="InterPro" id="IPR024654">
    <property type="entry name" value="Calcineurin-like_PHP_lpxH"/>
</dbReference>